<gene>
    <name evidence="1" type="ORF">E2C01_002125</name>
</gene>
<keyword evidence="2" id="KW-1185">Reference proteome</keyword>
<comment type="caution">
    <text evidence="1">The sequence shown here is derived from an EMBL/GenBank/DDBJ whole genome shotgun (WGS) entry which is preliminary data.</text>
</comment>
<proteinExistence type="predicted"/>
<evidence type="ECO:0000313" key="2">
    <source>
        <dbReference type="Proteomes" id="UP000324222"/>
    </source>
</evidence>
<sequence>MSVVSCQACNTANTPAPSGKMLTTAPRIILAGVAELLPLWHLFPVALPSLPFPGTPMRDLRHEGDVLQMNARS</sequence>
<reference evidence="1" key="1">
    <citation type="submission" date="2019-05" db="EMBL/GenBank/DDBJ databases">
        <title>Another draft genome of Portunus trituberculatus and its Hox gene families provides insights of decapod evolution.</title>
        <authorList>
            <person name="Jeong J.-H."/>
            <person name="Song I."/>
            <person name="Kim S."/>
            <person name="Choi T."/>
            <person name="Kim D."/>
            <person name="Ryu S."/>
            <person name="Kim W."/>
        </authorList>
    </citation>
    <scope>NUCLEOTIDE SEQUENCE [LARGE SCALE GENOMIC DNA]</scope>
    <source>
        <tissue evidence="1">Muscle</tissue>
    </source>
</reference>
<organism evidence="1 2">
    <name type="scientific">Portunus trituberculatus</name>
    <name type="common">Swimming crab</name>
    <name type="synonym">Neptunus trituberculatus</name>
    <dbReference type="NCBI Taxonomy" id="210409"/>
    <lineage>
        <taxon>Eukaryota</taxon>
        <taxon>Metazoa</taxon>
        <taxon>Ecdysozoa</taxon>
        <taxon>Arthropoda</taxon>
        <taxon>Crustacea</taxon>
        <taxon>Multicrustacea</taxon>
        <taxon>Malacostraca</taxon>
        <taxon>Eumalacostraca</taxon>
        <taxon>Eucarida</taxon>
        <taxon>Decapoda</taxon>
        <taxon>Pleocyemata</taxon>
        <taxon>Brachyura</taxon>
        <taxon>Eubrachyura</taxon>
        <taxon>Portunoidea</taxon>
        <taxon>Portunidae</taxon>
        <taxon>Portuninae</taxon>
        <taxon>Portunus</taxon>
    </lineage>
</organism>
<dbReference type="AlphaFoldDB" id="A0A5B7CL30"/>
<evidence type="ECO:0000313" key="1">
    <source>
        <dbReference type="EMBL" id="MPC09511.1"/>
    </source>
</evidence>
<protein>
    <submittedName>
        <fullName evidence="1">Uncharacterized protein</fullName>
    </submittedName>
</protein>
<dbReference type="EMBL" id="VSRR010000073">
    <property type="protein sequence ID" value="MPC09511.1"/>
    <property type="molecule type" value="Genomic_DNA"/>
</dbReference>
<accession>A0A5B7CL30</accession>
<dbReference type="Proteomes" id="UP000324222">
    <property type="component" value="Unassembled WGS sequence"/>
</dbReference>
<name>A0A5B7CL30_PORTR</name>